<protein>
    <submittedName>
        <fullName evidence="7">Peptidase</fullName>
    </submittedName>
</protein>
<evidence type="ECO:0000256" key="3">
    <source>
        <dbReference type="ARBA" id="ARBA00022801"/>
    </source>
</evidence>
<dbReference type="InterPro" id="IPR000073">
    <property type="entry name" value="AB_hydrolase_1"/>
</dbReference>
<comment type="caution">
    <text evidence="7">The sequence shown here is derived from an EMBL/GenBank/DDBJ whole genome shotgun (WGS) entry which is preliminary data.</text>
</comment>
<dbReference type="InterPro" id="IPR029058">
    <property type="entry name" value="AB_hydrolase_fold"/>
</dbReference>
<accession>A0A510V8D7</accession>
<name>A0A510V8D7_9CELL</name>
<dbReference type="InterPro" id="IPR013595">
    <property type="entry name" value="Pept_S33_TAP-like_C"/>
</dbReference>
<proteinExistence type="inferred from homology"/>
<dbReference type="Gene3D" id="3.40.50.1820">
    <property type="entry name" value="alpha/beta hydrolase"/>
    <property type="match status" value="1"/>
</dbReference>
<dbReference type="InterPro" id="IPR051601">
    <property type="entry name" value="Serine_prot/Carboxylest_S33"/>
</dbReference>
<dbReference type="PANTHER" id="PTHR43248">
    <property type="entry name" value="2-SUCCINYL-6-HYDROXY-2,4-CYCLOHEXADIENE-1-CARBOXYLATE SYNTHASE"/>
    <property type="match status" value="1"/>
</dbReference>
<dbReference type="OrthoDB" id="3252468at2"/>
<dbReference type="EMBL" id="BJUB01000013">
    <property type="protein sequence ID" value="GEK23036.1"/>
    <property type="molecule type" value="Genomic_DNA"/>
</dbReference>
<dbReference type="Proteomes" id="UP000321118">
    <property type="component" value="Unassembled WGS sequence"/>
</dbReference>
<keyword evidence="8" id="KW-1185">Reference proteome</keyword>
<keyword evidence="3" id="KW-0378">Hydrolase</keyword>
<feature type="signal peptide" evidence="4">
    <location>
        <begin position="1"/>
        <end position="42"/>
    </location>
</feature>
<evidence type="ECO:0000256" key="1">
    <source>
        <dbReference type="ARBA" id="ARBA00010088"/>
    </source>
</evidence>
<evidence type="ECO:0000256" key="2">
    <source>
        <dbReference type="ARBA" id="ARBA00022729"/>
    </source>
</evidence>
<comment type="similarity">
    <text evidence="1">Belongs to the peptidase S33 family.</text>
</comment>
<evidence type="ECO:0000259" key="5">
    <source>
        <dbReference type="Pfam" id="PF00561"/>
    </source>
</evidence>
<feature type="chain" id="PRO_5021808371" evidence="4">
    <location>
        <begin position="43"/>
        <end position="565"/>
    </location>
</feature>
<dbReference type="Pfam" id="PF08386">
    <property type="entry name" value="Abhydrolase_4"/>
    <property type="match status" value="1"/>
</dbReference>
<dbReference type="GO" id="GO:0016787">
    <property type="term" value="F:hydrolase activity"/>
    <property type="evidence" value="ECO:0007669"/>
    <property type="project" value="UniProtKB-KW"/>
</dbReference>
<gene>
    <name evidence="7" type="ORF">CXY01_35560</name>
</gene>
<sequence length="565" mass="59140">MVEASTDDARGATMTALRRTGGLALLTTALLATTLAAPPALAAGAPAQVDAPVPVLDWQPCGPGLEPFLCTSAEVPRDYDRPNGATTTIALTLLPASGDPAERVGTLFTNPGGPGGSGVEFVQQAGPYIYHPDVLARFDVLGFDPRAVAGSDPATCFRTAEDEASSPLLAQAYPITPREEVRYTLESLALATRCQVTSPVRFATASTANVARDMDLLRQAVGDEELYYAGYSYGTFLGATYARLFPERVGRFLLDATVDPVAWTGTGAGDAAPSVPLGIRIRQGLGAHETFGEFTRLCAEAGPATCPLAALGDPATVAYETFDRLATQPVEVPLPDGTSVLVTQQVAVASTFQSLYSPSLWPDLAALIAALAAPVPDPAAVASAGAGTRSALGARLRGEDYPSIGGGLASLCVDTASNGRVDRYPRLIDAYDQTAPYFGRFRGWVALPCETWPIQDHDAFTGPWQQTTTAPVLVVGTRFDPATPYQQTQPYRDLFPAGHLLTLDGWGHTALGKSVCVDEHIATYLVTGAPPADGTVCAPDAVPFATAPGARVAPRIDVPPGLPFW</sequence>
<dbReference type="PANTHER" id="PTHR43248:SF29">
    <property type="entry name" value="TRIPEPTIDYL AMINOPEPTIDASE"/>
    <property type="match status" value="1"/>
</dbReference>
<feature type="domain" description="AB hydrolase-1" evidence="5">
    <location>
        <begin position="110"/>
        <end position="276"/>
    </location>
</feature>
<evidence type="ECO:0000259" key="6">
    <source>
        <dbReference type="Pfam" id="PF08386"/>
    </source>
</evidence>
<organism evidence="7 8">
    <name type="scientific">Cellulomonas xylanilytica</name>
    <dbReference type="NCBI Taxonomy" id="233583"/>
    <lineage>
        <taxon>Bacteria</taxon>
        <taxon>Bacillati</taxon>
        <taxon>Actinomycetota</taxon>
        <taxon>Actinomycetes</taxon>
        <taxon>Micrococcales</taxon>
        <taxon>Cellulomonadaceae</taxon>
        <taxon>Cellulomonas</taxon>
    </lineage>
</organism>
<feature type="domain" description="Peptidase S33 tripeptidyl aminopeptidase-like C-terminal" evidence="6">
    <location>
        <begin position="435"/>
        <end position="537"/>
    </location>
</feature>
<keyword evidence="2 4" id="KW-0732">Signal</keyword>
<evidence type="ECO:0000256" key="4">
    <source>
        <dbReference type="SAM" id="SignalP"/>
    </source>
</evidence>
<evidence type="ECO:0000313" key="8">
    <source>
        <dbReference type="Proteomes" id="UP000321118"/>
    </source>
</evidence>
<dbReference type="AlphaFoldDB" id="A0A510V8D7"/>
<reference evidence="7 8" key="1">
    <citation type="submission" date="2019-07" db="EMBL/GenBank/DDBJ databases">
        <title>Whole genome shotgun sequence of Cellulomonas xylanilytica NBRC 101102.</title>
        <authorList>
            <person name="Hosoyama A."/>
            <person name="Uohara A."/>
            <person name="Ohji S."/>
            <person name="Ichikawa N."/>
        </authorList>
    </citation>
    <scope>NUCLEOTIDE SEQUENCE [LARGE SCALE GENOMIC DNA]</scope>
    <source>
        <strain evidence="7 8">NBRC 101102</strain>
    </source>
</reference>
<dbReference type="Pfam" id="PF00561">
    <property type="entry name" value="Abhydrolase_1"/>
    <property type="match status" value="1"/>
</dbReference>
<dbReference type="SUPFAM" id="SSF53474">
    <property type="entry name" value="alpha/beta-Hydrolases"/>
    <property type="match status" value="1"/>
</dbReference>
<evidence type="ECO:0000313" key="7">
    <source>
        <dbReference type="EMBL" id="GEK23036.1"/>
    </source>
</evidence>